<dbReference type="NCBIfam" id="TIGR03584">
    <property type="entry name" value="PseF"/>
    <property type="match status" value="1"/>
</dbReference>
<gene>
    <name evidence="1" type="ORF">SAMN02745753_03697</name>
</gene>
<dbReference type="CDD" id="cd02513">
    <property type="entry name" value="CMP-NeuAc_Synthase"/>
    <property type="match status" value="1"/>
</dbReference>
<dbReference type="InterPro" id="IPR029044">
    <property type="entry name" value="Nucleotide-diphossugar_trans"/>
</dbReference>
<dbReference type="STRING" id="1122206.SAMN02745753_03697"/>
<dbReference type="Gene3D" id="3.90.550.10">
    <property type="entry name" value="Spore Coat Polysaccharide Biosynthesis Protein SpsA, Chain A"/>
    <property type="match status" value="1"/>
</dbReference>
<dbReference type="InterPro" id="IPR050793">
    <property type="entry name" value="CMP-NeuNAc_synthase"/>
</dbReference>
<dbReference type="RefSeq" id="WP_072841129.1">
    <property type="nucleotide sequence ID" value="NZ_FQVF01000019.1"/>
</dbReference>
<dbReference type="InterPro" id="IPR003329">
    <property type="entry name" value="Cytidylyl_trans"/>
</dbReference>
<keyword evidence="1" id="KW-0808">Transferase</keyword>
<dbReference type="Pfam" id="PF02348">
    <property type="entry name" value="CTP_transf_3"/>
    <property type="match status" value="1"/>
</dbReference>
<dbReference type="PANTHER" id="PTHR21485:SF6">
    <property type="entry name" value="N-ACYLNEURAMINATE CYTIDYLYLTRANSFERASE-RELATED"/>
    <property type="match status" value="1"/>
</dbReference>
<organism evidence="1 2">
    <name type="scientific">Marinomonas polaris DSM 16579</name>
    <dbReference type="NCBI Taxonomy" id="1122206"/>
    <lineage>
        <taxon>Bacteria</taxon>
        <taxon>Pseudomonadati</taxon>
        <taxon>Pseudomonadota</taxon>
        <taxon>Gammaproteobacteria</taxon>
        <taxon>Oceanospirillales</taxon>
        <taxon>Oceanospirillaceae</taxon>
        <taxon>Marinomonas</taxon>
    </lineage>
</organism>
<dbReference type="AlphaFoldDB" id="A0A1M5IS18"/>
<dbReference type="Proteomes" id="UP000184517">
    <property type="component" value="Unassembled WGS sequence"/>
</dbReference>
<dbReference type="EMBL" id="FQVF01000019">
    <property type="protein sequence ID" value="SHG31134.1"/>
    <property type="molecule type" value="Genomic_DNA"/>
</dbReference>
<accession>A0A1M5IS18</accession>
<name>A0A1M5IS18_9GAMM</name>
<proteinExistence type="predicted"/>
<dbReference type="OrthoDB" id="9805604at2"/>
<protein>
    <submittedName>
        <fullName evidence="1">N-acylneuraminate cytidylyltransferase</fullName>
    </submittedName>
</protein>
<dbReference type="InterPro" id="IPR020039">
    <property type="entry name" value="PseF"/>
</dbReference>
<evidence type="ECO:0000313" key="1">
    <source>
        <dbReference type="EMBL" id="SHG31134.1"/>
    </source>
</evidence>
<dbReference type="PANTHER" id="PTHR21485">
    <property type="entry name" value="HAD SUPERFAMILY MEMBERS CMAS AND KDSC"/>
    <property type="match status" value="1"/>
</dbReference>
<keyword evidence="2" id="KW-1185">Reference proteome</keyword>
<sequence length="243" mass="27499">MKDNSLSQYNKADQETYRVAVIPARGGSQRIPRKNIRLLDGKPLIGYSIETAMASGLFNRVIVSTDDAEIAEVARKFGAETPFFRPADLADHMTGTTPVMQHALRCLIDEGKTPDQACLIYATCPMLTPEDLQQGLAQLDQSTAFCFSATTFAFPIQRALHIKENGELAPMFPEHIRKRSQDLIEAIHDAGQFYWASTQDWFDEEIFGPKSKPLLLPRHRIQDLDTEEDWLRLTQIMKLQNMS</sequence>
<evidence type="ECO:0000313" key="2">
    <source>
        <dbReference type="Proteomes" id="UP000184517"/>
    </source>
</evidence>
<reference evidence="2" key="1">
    <citation type="submission" date="2016-11" db="EMBL/GenBank/DDBJ databases">
        <authorList>
            <person name="Varghese N."/>
            <person name="Submissions S."/>
        </authorList>
    </citation>
    <scope>NUCLEOTIDE SEQUENCE [LARGE SCALE GENOMIC DNA]</scope>
    <source>
        <strain evidence="2">DSM 16579</strain>
    </source>
</reference>
<keyword evidence="1" id="KW-0548">Nucleotidyltransferase</keyword>
<dbReference type="SUPFAM" id="SSF53448">
    <property type="entry name" value="Nucleotide-diphospho-sugar transferases"/>
    <property type="match status" value="1"/>
</dbReference>
<dbReference type="GO" id="GO:0008781">
    <property type="term" value="F:N-acylneuraminate cytidylyltransferase activity"/>
    <property type="evidence" value="ECO:0007669"/>
    <property type="project" value="TreeGrafter"/>
</dbReference>